<evidence type="ECO:0000313" key="1">
    <source>
        <dbReference type="EMBL" id="MXQ54021.1"/>
    </source>
</evidence>
<dbReference type="EMBL" id="WUUL01000005">
    <property type="protein sequence ID" value="MXQ54021.1"/>
    <property type="molecule type" value="Genomic_DNA"/>
</dbReference>
<protein>
    <submittedName>
        <fullName evidence="1">Uncharacterized protein</fullName>
    </submittedName>
</protein>
<dbReference type="RefSeq" id="WP_160801371.1">
    <property type="nucleotide sequence ID" value="NZ_WUUL01000005.1"/>
</dbReference>
<dbReference type="AlphaFoldDB" id="A0A6I4VU36"/>
<accession>A0A6I4VU36</accession>
<sequence length="183" mass="21474">MSRDCQIDLLLCQIGDWYRKQLIPLMEGAKNPWPKEAEEALLRRYTSEEILEVIRADLEEGRIDPEDSSTYEDNLSKLHVKTTRWYSIGFSDNVYFTVARGQLWKINRVSINLDGEPVRSTNLSFVYRIGSDGRERAERYDVRCRPLDGMELEVLREFVRLYDDLATRSKYHEKCGEDLTSLL</sequence>
<gene>
    <name evidence="1" type="ORF">GSM42_09885</name>
</gene>
<name>A0A6I4VU36_9BACL</name>
<organism evidence="1 2">
    <name type="scientific">Shimazuella alba</name>
    <dbReference type="NCBI Taxonomy" id="2690964"/>
    <lineage>
        <taxon>Bacteria</taxon>
        <taxon>Bacillati</taxon>
        <taxon>Bacillota</taxon>
        <taxon>Bacilli</taxon>
        <taxon>Bacillales</taxon>
        <taxon>Thermoactinomycetaceae</taxon>
        <taxon>Shimazuella</taxon>
    </lineage>
</organism>
<reference evidence="1 2" key="1">
    <citation type="submission" date="2019-12" db="EMBL/GenBank/DDBJ databases">
        <title>Whole-genome analyses of novel actinobacteria.</title>
        <authorList>
            <person name="Sahin N."/>
            <person name="Saygin H."/>
        </authorList>
    </citation>
    <scope>NUCLEOTIDE SEQUENCE [LARGE SCALE GENOMIC DNA]</scope>
    <source>
        <strain evidence="1 2">KC615</strain>
    </source>
</reference>
<keyword evidence="2" id="KW-1185">Reference proteome</keyword>
<comment type="caution">
    <text evidence="1">The sequence shown here is derived from an EMBL/GenBank/DDBJ whole genome shotgun (WGS) entry which is preliminary data.</text>
</comment>
<proteinExistence type="predicted"/>
<evidence type="ECO:0000313" key="2">
    <source>
        <dbReference type="Proteomes" id="UP000430692"/>
    </source>
</evidence>
<dbReference type="Proteomes" id="UP000430692">
    <property type="component" value="Unassembled WGS sequence"/>
</dbReference>